<evidence type="ECO:0000313" key="7">
    <source>
        <dbReference type="EMBL" id="UWP95601.1"/>
    </source>
</evidence>
<evidence type="ECO:0000256" key="3">
    <source>
        <dbReference type="ARBA" id="ARBA00022692"/>
    </source>
</evidence>
<dbReference type="RefSeq" id="WP_259793496.1">
    <property type="nucleotide sequence ID" value="NZ_CP080772.1"/>
</dbReference>
<proteinExistence type="predicted"/>
<dbReference type="GO" id="GO:0005886">
    <property type="term" value="C:plasma membrane"/>
    <property type="evidence" value="ECO:0007669"/>
    <property type="project" value="UniProtKB-SubCell"/>
</dbReference>
<dbReference type="AlphaFoldDB" id="A0A9Q9HAA9"/>
<organism evidence="7 8">
    <name type="scientific">Aliiroseovarius crassostreae</name>
    <dbReference type="NCBI Taxonomy" id="154981"/>
    <lineage>
        <taxon>Bacteria</taxon>
        <taxon>Pseudomonadati</taxon>
        <taxon>Pseudomonadota</taxon>
        <taxon>Alphaproteobacteria</taxon>
        <taxon>Rhodobacterales</taxon>
        <taxon>Paracoccaceae</taxon>
        <taxon>Aliiroseovarius</taxon>
    </lineage>
</organism>
<dbReference type="GeneID" id="75101840"/>
<dbReference type="GO" id="GO:0015171">
    <property type="term" value="F:amino acid transmembrane transporter activity"/>
    <property type="evidence" value="ECO:0007669"/>
    <property type="project" value="TreeGrafter"/>
</dbReference>
<gene>
    <name evidence="7" type="ORF">K3X48_00890</name>
</gene>
<sequence>MTGFELLLIWLGWVLAGASPGPATLGIAATAMNQGRTKALAFAAGILTGGAFWGLAAAFGMGALMLAHVWLFSVIKYAGAAYLLYLALKSLRSAFSHKVLIDGAIAGGTHLSAFRKGALVHLTNPKAILSWGAVFSIILPPSASLSQILGMFGFLYSGGILVFIGYALLFSTPAAVRVYRSARRGFELAFAGLFGAAGLKILTVRPE</sequence>
<keyword evidence="3 6" id="KW-0812">Transmembrane</keyword>
<dbReference type="Pfam" id="PF01810">
    <property type="entry name" value="LysE"/>
    <property type="match status" value="1"/>
</dbReference>
<dbReference type="InterPro" id="IPR001123">
    <property type="entry name" value="LeuE-type"/>
</dbReference>
<comment type="subcellular location">
    <subcellularLocation>
        <location evidence="1">Cell membrane</location>
        <topology evidence="1">Multi-pass membrane protein</topology>
    </subcellularLocation>
</comment>
<reference evidence="7" key="1">
    <citation type="submission" date="2021-08" db="EMBL/GenBank/DDBJ databases">
        <authorList>
            <person name="Nwanade C."/>
            <person name="Wang M."/>
            <person name="Masoudi A."/>
            <person name="Yu Z."/>
            <person name="Liu J."/>
        </authorList>
    </citation>
    <scope>NUCLEOTIDE SEQUENCE</scope>
    <source>
        <strain evidence="7">S056</strain>
    </source>
</reference>
<accession>A0A9Q9HAA9</accession>
<evidence type="ECO:0000313" key="8">
    <source>
        <dbReference type="Proteomes" id="UP001057991"/>
    </source>
</evidence>
<dbReference type="EMBL" id="CP080776">
    <property type="protein sequence ID" value="UWP95601.1"/>
    <property type="molecule type" value="Genomic_DNA"/>
</dbReference>
<protein>
    <submittedName>
        <fullName evidence="7">LysE family transporter</fullName>
    </submittedName>
</protein>
<feature type="transmembrane region" description="Helical" evidence="6">
    <location>
        <begin position="40"/>
        <end position="61"/>
    </location>
</feature>
<evidence type="ECO:0000256" key="6">
    <source>
        <dbReference type="SAM" id="Phobius"/>
    </source>
</evidence>
<evidence type="ECO:0000256" key="5">
    <source>
        <dbReference type="ARBA" id="ARBA00023136"/>
    </source>
</evidence>
<feature type="transmembrane region" description="Helical" evidence="6">
    <location>
        <begin position="128"/>
        <end position="148"/>
    </location>
</feature>
<keyword evidence="4 6" id="KW-1133">Transmembrane helix</keyword>
<evidence type="ECO:0000256" key="2">
    <source>
        <dbReference type="ARBA" id="ARBA00022475"/>
    </source>
</evidence>
<dbReference type="PANTHER" id="PTHR30086:SF19">
    <property type="entry name" value="THREONINE EFFLUX PROTEIN"/>
    <property type="match status" value="1"/>
</dbReference>
<name>A0A9Q9HAA9_9RHOB</name>
<evidence type="ECO:0000256" key="4">
    <source>
        <dbReference type="ARBA" id="ARBA00022989"/>
    </source>
</evidence>
<feature type="transmembrane region" description="Helical" evidence="6">
    <location>
        <begin position="154"/>
        <end position="176"/>
    </location>
</feature>
<dbReference type="Proteomes" id="UP001057991">
    <property type="component" value="Chromosome"/>
</dbReference>
<keyword evidence="5 6" id="KW-0472">Membrane</keyword>
<dbReference type="PANTHER" id="PTHR30086">
    <property type="entry name" value="ARGININE EXPORTER PROTEIN ARGO"/>
    <property type="match status" value="1"/>
</dbReference>
<keyword evidence="2" id="KW-1003">Cell membrane</keyword>
<evidence type="ECO:0000256" key="1">
    <source>
        <dbReference type="ARBA" id="ARBA00004651"/>
    </source>
</evidence>
<feature type="transmembrane region" description="Helical" evidence="6">
    <location>
        <begin position="6"/>
        <end position="28"/>
    </location>
</feature>
<feature type="transmembrane region" description="Helical" evidence="6">
    <location>
        <begin position="67"/>
        <end position="88"/>
    </location>
</feature>